<dbReference type="InterPro" id="IPR036397">
    <property type="entry name" value="RNaseH_sf"/>
</dbReference>
<evidence type="ECO:0000313" key="19">
    <source>
        <dbReference type="Proteomes" id="UP000075243"/>
    </source>
</evidence>
<dbReference type="PANTHER" id="PTHR37984:SF5">
    <property type="entry name" value="PROTEIN NYNRIN-LIKE"/>
    <property type="match status" value="1"/>
</dbReference>
<keyword evidence="10" id="KW-0229">DNA integration</keyword>
<dbReference type="GO" id="GO:0046872">
    <property type="term" value="F:metal ion binding"/>
    <property type="evidence" value="ECO:0007669"/>
    <property type="project" value="UniProtKB-KW"/>
</dbReference>
<evidence type="ECO:0000256" key="9">
    <source>
        <dbReference type="ARBA" id="ARBA00022842"/>
    </source>
</evidence>
<evidence type="ECO:0000256" key="12">
    <source>
        <dbReference type="ARBA" id="ARBA00022932"/>
    </source>
</evidence>
<evidence type="ECO:0000256" key="13">
    <source>
        <dbReference type="ARBA" id="ARBA00023125"/>
    </source>
</evidence>
<dbReference type="FunFam" id="1.10.340.70:FF:000001">
    <property type="entry name" value="Retrovirus-related Pol polyprotein from transposon gypsy-like Protein"/>
    <property type="match status" value="1"/>
</dbReference>
<dbReference type="InterPro" id="IPR012337">
    <property type="entry name" value="RNaseH-like_sf"/>
</dbReference>
<keyword evidence="7" id="KW-0255">Endonuclease</keyword>
<dbReference type="GO" id="GO:0015074">
    <property type="term" value="P:DNA integration"/>
    <property type="evidence" value="ECO:0007669"/>
    <property type="project" value="UniProtKB-KW"/>
</dbReference>
<organism evidence="18 19">
    <name type="scientific">Cajanus cajan</name>
    <name type="common">Pigeon pea</name>
    <name type="synonym">Cajanus indicus</name>
    <dbReference type="NCBI Taxonomy" id="3821"/>
    <lineage>
        <taxon>Eukaryota</taxon>
        <taxon>Viridiplantae</taxon>
        <taxon>Streptophyta</taxon>
        <taxon>Embryophyta</taxon>
        <taxon>Tracheophyta</taxon>
        <taxon>Spermatophyta</taxon>
        <taxon>Magnoliopsida</taxon>
        <taxon>eudicotyledons</taxon>
        <taxon>Gunneridae</taxon>
        <taxon>Pentapetalae</taxon>
        <taxon>rosids</taxon>
        <taxon>fabids</taxon>
        <taxon>Fabales</taxon>
        <taxon>Fabaceae</taxon>
        <taxon>Papilionoideae</taxon>
        <taxon>50 kb inversion clade</taxon>
        <taxon>NPAAA clade</taxon>
        <taxon>indigoferoid/millettioid clade</taxon>
        <taxon>Phaseoleae</taxon>
        <taxon>Cajanus</taxon>
    </lineage>
</organism>
<keyword evidence="3" id="KW-0548">Nucleotidyltransferase</keyword>
<evidence type="ECO:0000256" key="4">
    <source>
        <dbReference type="ARBA" id="ARBA00022722"/>
    </source>
</evidence>
<keyword evidence="4" id="KW-0540">Nuclease</keyword>
<evidence type="ECO:0000256" key="7">
    <source>
        <dbReference type="ARBA" id="ARBA00022759"/>
    </source>
</evidence>
<keyword evidence="8" id="KW-0378">Hydrolase</keyword>
<feature type="domain" description="Integrase zinc-binding" evidence="16">
    <location>
        <begin position="164"/>
        <end position="220"/>
    </location>
</feature>
<evidence type="ECO:0000256" key="11">
    <source>
        <dbReference type="ARBA" id="ARBA00022918"/>
    </source>
</evidence>
<keyword evidence="12" id="KW-0239">DNA-directed DNA polymerase</keyword>
<sequence length="440" mass="50522">MKVHVLLDSGSSDNFLQPRLAHFLKLPIEPIPNFQVLVGNGIALVVEVPLGLPLNQSQNHSIPLLQGSVPIKVRPYRYPNSQKQQIEVMVQDMLKFFFLSKKLTPTMQKQSAYTREFYAITEAIAKFCHYLLGHKFVIRTDQKSLQSLTDQAIQTPELVIPASHDLVKQILHEFHSSLLRGHAGFTRTLACISAQFHWKGMHKDIKEFVQTCLVCQQAKVANTLPAGLLQPLPIPDQVWDDLAMDFITGLPLSHGFTVILVVIDRLSKYAHFKEQLVQRDFTLHRLKLNLHKAQQYMKRNADKKWQPLEFKIGDMTLVKLQPYRQHSVALRKNQKLSLRYFGPFPVIERIGQVAYKLFLPQTTRIHLVFHCSSSVINYGIVTNASETLKKNEKITGVKEVIARTAKEKHVAGDPNDRDVRKSTRHRITNSRLYDYDWSRV</sequence>
<keyword evidence="14" id="KW-0233">DNA recombination</keyword>
<evidence type="ECO:0000256" key="8">
    <source>
        <dbReference type="ARBA" id="ARBA00022801"/>
    </source>
</evidence>
<dbReference type="GO" id="GO:0004190">
    <property type="term" value="F:aspartic-type endopeptidase activity"/>
    <property type="evidence" value="ECO:0007669"/>
    <property type="project" value="UniProtKB-KW"/>
</dbReference>
<evidence type="ECO:0000256" key="2">
    <source>
        <dbReference type="ARBA" id="ARBA00022679"/>
    </source>
</evidence>
<keyword evidence="2" id="KW-0808">Transferase</keyword>
<dbReference type="PANTHER" id="PTHR37984">
    <property type="entry name" value="PROTEIN CBG26694"/>
    <property type="match status" value="1"/>
</dbReference>
<dbReference type="InterPro" id="IPR056924">
    <property type="entry name" value="SH3_Tf2-1"/>
</dbReference>
<keyword evidence="6" id="KW-0064">Aspartyl protease</keyword>
<dbReference type="GO" id="GO:0003964">
    <property type="term" value="F:RNA-directed DNA polymerase activity"/>
    <property type="evidence" value="ECO:0007669"/>
    <property type="project" value="UniProtKB-KW"/>
</dbReference>
<dbReference type="Proteomes" id="UP000075243">
    <property type="component" value="Unassembled WGS sequence"/>
</dbReference>
<dbReference type="AlphaFoldDB" id="A0A151QR07"/>
<dbReference type="GO" id="GO:0003677">
    <property type="term" value="F:DNA binding"/>
    <property type="evidence" value="ECO:0007669"/>
    <property type="project" value="UniProtKB-KW"/>
</dbReference>
<dbReference type="InterPro" id="IPR043502">
    <property type="entry name" value="DNA/RNA_pol_sf"/>
</dbReference>
<keyword evidence="5" id="KW-0479">Metal-binding</keyword>
<dbReference type="Gene3D" id="1.10.340.70">
    <property type="match status" value="1"/>
</dbReference>
<evidence type="ECO:0000313" key="18">
    <source>
        <dbReference type="EMBL" id="KYP32740.1"/>
    </source>
</evidence>
<keyword evidence="1" id="KW-0645">Protease</keyword>
<protein>
    <submittedName>
        <fullName evidence="18">Retrotransposable element Tf2</fullName>
    </submittedName>
</protein>
<dbReference type="Gene3D" id="3.30.420.10">
    <property type="entry name" value="Ribonuclease H-like superfamily/Ribonuclease H"/>
    <property type="match status" value="1"/>
</dbReference>
<dbReference type="InterPro" id="IPR050951">
    <property type="entry name" value="Retrovirus_Pol_polyprotein"/>
</dbReference>
<keyword evidence="19" id="KW-1185">Reference proteome</keyword>
<evidence type="ECO:0000259" key="16">
    <source>
        <dbReference type="Pfam" id="PF17921"/>
    </source>
</evidence>
<dbReference type="GO" id="GO:0006508">
    <property type="term" value="P:proteolysis"/>
    <property type="evidence" value="ECO:0007669"/>
    <property type="project" value="UniProtKB-KW"/>
</dbReference>
<feature type="domain" description="Tf2-1-like SH3-like" evidence="17">
    <location>
        <begin position="313"/>
        <end position="372"/>
    </location>
</feature>
<keyword evidence="13" id="KW-0238">DNA-binding</keyword>
<gene>
    <name evidence="18" type="ORF">KK1_046490</name>
</gene>
<dbReference type="InterPro" id="IPR041588">
    <property type="entry name" value="Integrase_H2C2"/>
</dbReference>
<evidence type="ECO:0000256" key="6">
    <source>
        <dbReference type="ARBA" id="ARBA00022750"/>
    </source>
</evidence>
<dbReference type="Pfam" id="PF24626">
    <property type="entry name" value="SH3_Tf2-1"/>
    <property type="match status" value="1"/>
</dbReference>
<dbReference type="Pfam" id="PF17917">
    <property type="entry name" value="RT_RNaseH"/>
    <property type="match status" value="1"/>
</dbReference>
<dbReference type="GO" id="GO:0004519">
    <property type="term" value="F:endonuclease activity"/>
    <property type="evidence" value="ECO:0007669"/>
    <property type="project" value="UniProtKB-KW"/>
</dbReference>
<feature type="domain" description="Reverse transcriptase RNase H-like" evidence="15">
    <location>
        <begin position="98"/>
        <end position="153"/>
    </location>
</feature>
<name>A0A151QR07_CAJCA</name>
<dbReference type="Pfam" id="PF17921">
    <property type="entry name" value="Integrase_H2C2"/>
    <property type="match status" value="1"/>
</dbReference>
<evidence type="ECO:0000256" key="1">
    <source>
        <dbReference type="ARBA" id="ARBA00022670"/>
    </source>
</evidence>
<dbReference type="EMBL" id="KQ485136">
    <property type="protein sequence ID" value="KYP32740.1"/>
    <property type="molecule type" value="Genomic_DNA"/>
</dbReference>
<dbReference type="Gramene" id="C.cajan_44237.t">
    <property type="protein sequence ID" value="C.cajan_44237.t"/>
    <property type="gene ID" value="C.cajan_44237"/>
</dbReference>
<reference evidence="18" key="1">
    <citation type="journal article" date="2012" name="Nat. Biotechnol.">
        <title>Draft genome sequence of pigeonpea (Cajanus cajan), an orphan legume crop of resource-poor farmers.</title>
        <authorList>
            <person name="Varshney R.K."/>
            <person name="Chen W."/>
            <person name="Li Y."/>
            <person name="Bharti A.K."/>
            <person name="Saxena R.K."/>
            <person name="Schlueter J.A."/>
            <person name="Donoghue M.T."/>
            <person name="Azam S."/>
            <person name="Fan G."/>
            <person name="Whaley A.M."/>
            <person name="Farmer A.D."/>
            <person name="Sheridan J."/>
            <person name="Iwata A."/>
            <person name="Tuteja R."/>
            <person name="Penmetsa R.V."/>
            <person name="Wu W."/>
            <person name="Upadhyaya H.D."/>
            <person name="Yang S.P."/>
            <person name="Shah T."/>
            <person name="Saxena K.B."/>
            <person name="Michael T."/>
            <person name="McCombie W.R."/>
            <person name="Yang B."/>
            <person name="Zhang G."/>
            <person name="Yang H."/>
            <person name="Wang J."/>
            <person name="Spillane C."/>
            <person name="Cook D.R."/>
            <person name="May G.D."/>
            <person name="Xu X."/>
            <person name="Jackson S.A."/>
        </authorList>
    </citation>
    <scope>NUCLEOTIDE SEQUENCE [LARGE SCALE GENOMIC DNA]</scope>
</reference>
<dbReference type="GO" id="GO:0006310">
    <property type="term" value="P:DNA recombination"/>
    <property type="evidence" value="ECO:0007669"/>
    <property type="project" value="UniProtKB-KW"/>
</dbReference>
<keyword evidence="11" id="KW-0695">RNA-directed DNA polymerase</keyword>
<keyword evidence="9" id="KW-0460">Magnesium</keyword>
<evidence type="ECO:0000256" key="14">
    <source>
        <dbReference type="ARBA" id="ARBA00023172"/>
    </source>
</evidence>
<evidence type="ECO:0000256" key="10">
    <source>
        <dbReference type="ARBA" id="ARBA00022908"/>
    </source>
</evidence>
<evidence type="ECO:0000259" key="15">
    <source>
        <dbReference type="Pfam" id="PF17917"/>
    </source>
</evidence>
<evidence type="ECO:0000259" key="17">
    <source>
        <dbReference type="Pfam" id="PF24626"/>
    </source>
</evidence>
<evidence type="ECO:0000256" key="3">
    <source>
        <dbReference type="ARBA" id="ARBA00022695"/>
    </source>
</evidence>
<dbReference type="SUPFAM" id="SSF56672">
    <property type="entry name" value="DNA/RNA polymerases"/>
    <property type="match status" value="1"/>
</dbReference>
<dbReference type="GO" id="GO:0003887">
    <property type="term" value="F:DNA-directed DNA polymerase activity"/>
    <property type="evidence" value="ECO:0007669"/>
    <property type="project" value="UniProtKB-KW"/>
</dbReference>
<proteinExistence type="predicted"/>
<evidence type="ECO:0000256" key="5">
    <source>
        <dbReference type="ARBA" id="ARBA00022723"/>
    </source>
</evidence>
<dbReference type="InterPro" id="IPR041373">
    <property type="entry name" value="RT_RNaseH"/>
</dbReference>
<accession>A0A151QR07</accession>
<dbReference type="SUPFAM" id="SSF53098">
    <property type="entry name" value="Ribonuclease H-like"/>
    <property type="match status" value="1"/>
</dbReference>